<organism evidence="2 3">
    <name type="scientific">Elysia marginata</name>
    <dbReference type="NCBI Taxonomy" id="1093978"/>
    <lineage>
        <taxon>Eukaryota</taxon>
        <taxon>Metazoa</taxon>
        <taxon>Spiralia</taxon>
        <taxon>Lophotrochozoa</taxon>
        <taxon>Mollusca</taxon>
        <taxon>Gastropoda</taxon>
        <taxon>Heterobranchia</taxon>
        <taxon>Euthyneura</taxon>
        <taxon>Panpulmonata</taxon>
        <taxon>Sacoglossa</taxon>
        <taxon>Placobranchoidea</taxon>
        <taxon>Plakobranchidae</taxon>
        <taxon>Elysia</taxon>
    </lineage>
</organism>
<evidence type="ECO:0000313" key="3">
    <source>
        <dbReference type="Proteomes" id="UP000762676"/>
    </source>
</evidence>
<gene>
    <name evidence="2" type="ORF">ElyMa_002096500</name>
</gene>
<feature type="region of interest" description="Disordered" evidence="1">
    <location>
        <begin position="275"/>
        <end position="297"/>
    </location>
</feature>
<feature type="compositionally biased region" description="Low complexity" evidence="1">
    <location>
        <begin position="276"/>
        <end position="287"/>
    </location>
</feature>
<proteinExistence type="predicted"/>
<dbReference type="EMBL" id="BMAT01004295">
    <property type="protein sequence ID" value="GFR71539.1"/>
    <property type="molecule type" value="Genomic_DNA"/>
</dbReference>
<keyword evidence="3" id="KW-1185">Reference proteome</keyword>
<evidence type="ECO:0000256" key="1">
    <source>
        <dbReference type="SAM" id="MobiDB-lite"/>
    </source>
</evidence>
<reference evidence="2 3" key="1">
    <citation type="journal article" date="2021" name="Elife">
        <title>Chloroplast acquisition without the gene transfer in kleptoplastic sea slugs, Plakobranchus ocellatus.</title>
        <authorList>
            <person name="Maeda T."/>
            <person name="Takahashi S."/>
            <person name="Yoshida T."/>
            <person name="Shimamura S."/>
            <person name="Takaki Y."/>
            <person name="Nagai Y."/>
            <person name="Toyoda A."/>
            <person name="Suzuki Y."/>
            <person name="Arimoto A."/>
            <person name="Ishii H."/>
            <person name="Satoh N."/>
            <person name="Nishiyama T."/>
            <person name="Hasebe M."/>
            <person name="Maruyama T."/>
            <person name="Minagawa J."/>
            <person name="Obokata J."/>
            <person name="Shigenobu S."/>
        </authorList>
    </citation>
    <scope>NUCLEOTIDE SEQUENCE [LARGE SCALE GENOMIC DNA]</scope>
</reference>
<dbReference type="Proteomes" id="UP000762676">
    <property type="component" value="Unassembled WGS sequence"/>
</dbReference>
<protein>
    <submittedName>
        <fullName evidence="2">Uncharacterized protein</fullName>
    </submittedName>
</protein>
<dbReference type="AlphaFoldDB" id="A0AAV4FES4"/>
<name>A0AAV4FES4_9GAST</name>
<accession>A0AAV4FES4</accession>
<sequence length="297" mass="33168">MAGMLFKQSLCSRDDIVGRTSCTGRCGEQSDTRASPGQSNVQFHDSPPLQCTINTAFSLPDLLTLEQELNLVEPNIFEMYCDLEGFKQTTLQDITLALKNGKCVTSALTRGDRPSSRSCDRPDVLLCESYRKNNFYNVFPLHLQCFDQRLTYHLTHRFDVLGMNSMETISKHGQCRLLRLPPTGRISDDLDNNSEEWTSKLDVLRLEVARSLNMTFFDFQSGHLGQIRCTGTGNATDTKCAMFECPHRHLLDNQSQTCCLPERVIFQTFETKIISPGTGEETGTTPGKSGASNANSS</sequence>
<comment type="caution">
    <text evidence="2">The sequence shown here is derived from an EMBL/GenBank/DDBJ whole genome shotgun (WGS) entry which is preliminary data.</text>
</comment>
<evidence type="ECO:0000313" key="2">
    <source>
        <dbReference type="EMBL" id="GFR71539.1"/>
    </source>
</evidence>